<feature type="transmembrane region" description="Helical" evidence="7">
    <location>
        <begin position="301"/>
        <end position="321"/>
    </location>
</feature>
<dbReference type="SUPFAM" id="SSF161098">
    <property type="entry name" value="MetI-like"/>
    <property type="match status" value="1"/>
</dbReference>
<keyword evidence="10" id="KW-1185">Reference proteome</keyword>
<evidence type="ECO:0000256" key="5">
    <source>
        <dbReference type="ARBA" id="ARBA00022989"/>
    </source>
</evidence>
<dbReference type="EMBL" id="BAAAND010000006">
    <property type="protein sequence ID" value="GAA1583270.1"/>
    <property type="molecule type" value="Genomic_DNA"/>
</dbReference>
<dbReference type="Proteomes" id="UP001500190">
    <property type="component" value="Unassembled WGS sequence"/>
</dbReference>
<comment type="subcellular location">
    <subcellularLocation>
        <location evidence="1 7">Cell membrane</location>
        <topology evidence="1 7">Multi-pass membrane protein</topology>
    </subcellularLocation>
</comment>
<proteinExistence type="inferred from homology"/>
<evidence type="ECO:0000259" key="8">
    <source>
        <dbReference type="PROSITE" id="PS50928"/>
    </source>
</evidence>
<evidence type="ECO:0000313" key="10">
    <source>
        <dbReference type="Proteomes" id="UP001500190"/>
    </source>
</evidence>
<keyword evidence="6 7" id="KW-0472">Membrane</keyword>
<reference evidence="10" key="1">
    <citation type="journal article" date="2019" name="Int. J. Syst. Evol. Microbiol.">
        <title>The Global Catalogue of Microorganisms (GCM) 10K type strain sequencing project: providing services to taxonomists for standard genome sequencing and annotation.</title>
        <authorList>
            <consortium name="The Broad Institute Genomics Platform"/>
            <consortium name="The Broad Institute Genome Sequencing Center for Infectious Disease"/>
            <person name="Wu L."/>
            <person name="Ma J."/>
        </authorList>
    </citation>
    <scope>NUCLEOTIDE SEQUENCE [LARGE SCALE GENOMIC DNA]</scope>
    <source>
        <strain evidence="10">JCM 14304</strain>
    </source>
</reference>
<dbReference type="InterPro" id="IPR035906">
    <property type="entry name" value="MetI-like_sf"/>
</dbReference>
<dbReference type="InterPro" id="IPR051393">
    <property type="entry name" value="ABC_transporter_permease"/>
</dbReference>
<evidence type="ECO:0000256" key="3">
    <source>
        <dbReference type="ARBA" id="ARBA00022475"/>
    </source>
</evidence>
<dbReference type="CDD" id="cd06261">
    <property type="entry name" value="TM_PBP2"/>
    <property type="match status" value="1"/>
</dbReference>
<evidence type="ECO:0000256" key="4">
    <source>
        <dbReference type="ARBA" id="ARBA00022692"/>
    </source>
</evidence>
<keyword evidence="4 7" id="KW-0812">Transmembrane</keyword>
<feature type="transmembrane region" description="Helical" evidence="7">
    <location>
        <begin position="115"/>
        <end position="135"/>
    </location>
</feature>
<accession>A0ABP4PNE1</accession>
<dbReference type="Gene3D" id="1.10.3720.10">
    <property type="entry name" value="MetI-like"/>
    <property type="match status" value="1"/>
</dbReference>
<evidence type="ECO:0000256" key="1">
    <source>
        <dbReference type="ARBA" id="ARBA00004651"/>
    </source>
</evidence>
<feature type="domain" description="ABC transmembrane type-1" evidence="8">
    <location>
        <begin position="110"/>
        <end position="322"/>
    </location>
</feature>
<protein>
    <submittedName>
        <fullName evidence="9">Sugar ABC transporter permease</fullName>
    </submittedName>
</protein>
<feature type="transmembrane region" description="Helical" evidence="7">
    <location>
        <begin position="54"/>
        <end position="80"/>
    </location>
</feature>
<keyword evidence="3" id="KW-1003">Cell membrane</keyword>
<evidence type="ECO:0000256" key="2">
    <source>
        <dbReference type="ARBA" id="ARBA00022448"/>
    </source>
</evidence>
<comment type="similarity">
    <text evidence="7">Belongs to the binding-protein-dependent transport system permease family.</text>
</comment>
<gene>
    <name evidence="9" type="ORF">GCM10009742_30290</name>
</gene>
<dbReference type="InterPro" id="IPR000515">
    <property type="entry name" value="MetI-like"/>
</dbReference>
<dbReference type="PANTHER" id="PTHR30193">
    <property type="entry name" value="ABC TRANSPORTER PERMEASE PROTEIN"/>
    <property type="match status" value="1"/>
</dbReference>
<dbReference type="PANTHER" id="PTHR30193:SF41">
    <property type="entry name" value="DIACETYLCHITOBIOSE UPTAKE SYSTEM PERMEASE PROTEIN NGCF"/>
    <property type="match status" value="1"/>
</dbReference>
<keyword evidence="2 7" id="KW-0813">Transport</keyword>
<evidence type="ECO:0000313" key="9">
    <source>
        <dbReference type="EMBL" id="GAA1583270.1"/>
    </source>
</evidence>
<evidence type="ECO:0000256" key="7">
    <source>
        <dbReference type="RuleBase" id="RU363032"/>
    </source>
</evidence>
<comment type="caution">
    <text evidence="9">The sequence shown here is derived from an EMBL/GenBank/DDBJ whole genome shotgun (WGS) entry which is preliminary data.</text>
</comment>
<sequence length="333" mass="35988">MSTVSTTEGKSLSGSGAGLRSRFGSRRGLPGLPPPAAAPSTGGSLARSRRRAGLLMVAPALLHALIWIGIPLVAAVVLSFTSYDVLTPPRFTGLQNFRDLFSDNVFRRAVLNTSIYTFFTVPVAMGIALLIALMLNTKLAGRAIFRTAIFIPQVTATIAVALVWLWIYDPRSGLANAVLSFLGLDGPAWLSSTDWAMPAVIVVGIWQGIGLKMLIYLAALQSLPVDLYEAASVDGASKVRQFFSLTLPLLRPATFFVFVTSVIGAFQSFDQVYILTDGGPANSTTMMTYEIYKSAFREFRMGYACAQSLVLFALLLFLTLLNRRITGGDRATR</sequence>
<feature type="transmembrane region" description="Helical" evidence="7">
    <location>
        <begin position="147"/>
        <end position="167"/>
    </location>
</feature>
<keyword evidence="5 7" id="KW-1133">Transmembrane helix</keyword>
<dbReference type="Pfam" id="PF00528">
    <property type="entry name" value="BPD_transp_1"/>
    <property type="match status" value="1"/>
</dbReference>
<evidence type="ECO:0000256" key="6">
    <source>
        <dbReference type="ARBA" id="ARBA00023136"/>
    </source>
</evidence>
<organism evidence="9 10">
    <name type="scientific">Kribbella karoonensis</name>
    <dbReference type="NCBI Taxonomy" id="324851"/>
    <lineage>
        <taxon>Bacteria</taxon>
        <taxon>Bacillati</taxon>
        <taxon>Actinomycetota</taxon>
        <taxon>Actinomycetes</taxon>
        <taxon>Propionibacteriales</taxon>
        <taxon>Kribbellaceae</taxon>
        <taxon>Kribbella</taxon>
    </lineage>
</organism>
<feature type="transmembrane region" description="Helical" evidence="7">
    <location>
        <begin position="195"/>
        <end position="219"/>
    </location>
</feature>
<feature type="transmembrane region" description="Helical" evidence="7">
    <location>
        <begin position="249"/>
        <end position="269"/>
    </location>
</feature>
<name>A0ABP4PNE1_9ACTN</name>
<dbReference type="PROSITE" id="PS50928">
    <property type="entry name" value="ABC_TM1"/>
    <property type="match status" value="1"/>
</dbReference>